<reference evidence="5 6" key="1">
    <citation type="journal article" date="2013" name="PLoS Genet.">
        <title>Distinctive expansion of potential virulence genes in the genome of the oomycete fish pathogen Saprolegnia parasitica.</title>
        <authorList>
            <person name="Jiang R.H."/>
            <person name="de Bruijn I."/>
            <person name="Haas B.J."/>
            <person name="Belmonte R."/>
            <person name="Lobach L."/>
            <person name="Christie J."/>
            <person name="van den Ackerveken G."/>
            <person name="Bottin A."/>
            <person name="Bulone V."/>
            <person name="Diaz-Moreno S.M."/>
            <person name="Dumas B."/>
            <person name="Fan L."/>
            <person name="Gaulin E."/>
            <person name="Govers F."/>
            <person name="Grenville-Briggs L.J."/>
            <person name="Horner N.R."/>
            <person name="Levin J.Z."/>
            <person name="Mammella M."/>
            <person name="Meijer H.J."/>
            <person name="Morris P."/>
            <person name="Nusbaum C."/>
            <person name="Oome S."/>
            <person name="Phillips A.J."/>
            <person name="van Rooyen D."/>
            <person name="Rzeszutek E."/>
            <person name="Saraiva M."/>
            <person name="Secombes C.J."/>
            <person name="Seidl M.F."/>
            <person name="Snel B."/>
            <person name="Stassen J.H."/>
            <person name="Sykes S."/>
            <person name="Tripathy S."/>
            <person name="van den Berg H."/>
            <person name="Vega-Arreguin J.C."/>
            <person name="Wawra S."/>
            <person name="Young S.K."/>
            <person name="Zeng Q."/>
            <person name="Dieguez-Uribeondo J."/>
            <person name="Russ C."/>
            <person name="Tyler B.M."/>
            <person name="van West P."/>
        </authorList>
    </citation>
    <scope>NUCLEOTIDE SEQUENCE [LARGE SCALE GENOMIC DNA]</scope>
    <source>
        <strain evidence="5 6">CBS 223.65</strain>
    </source>
</reference>
<dbReference type="InterPro" id="IPR011990">
    <property type="entry name" value="TPR-like_helical_dom_sf"/>
</dbReference>
<dbReference type="SUPFAM" id="SSF48452">
    <property type="entry name" value="TPR-like"/>
    <property type="match status" value="1"/>
</dbReference>
<dbReference type="InterPro" id="IPR051685">
    <property type="entry name" value="Ycf3/AcsC/BcsC/TPR_MFPF"/>
</dbReference>
<evidence type="ECO:0000256" key="4">
    <source>
        <dbReference type="SAM" id="MobiDB-lite"/>
    </source>
</evidence>
<feature type="region of interest" description="Disordered" evidence="4">
    <location>
        <begin position="1"/>
        <end position="34"/>
    </location>
</feature>
<feature type="repeat" description="TPR" evidence="3">
    <location>
        <begin position="38"/>
        <end position="71"/>
    </location>
</feature>
<dbReference type="EMBL" id="KK583204">
    <property type="protein sequence ID" value="KDO29845.1"/>
    <property type="molecule type" value="Genomic_DNA"/>
</dbReference>
<gene>
    <name evidence="5" type="ORF">SPRG_19727</name>
</gene>
<keyword evidence="6" id="KW-1185">Reference proteome</keyword>
<dbReference type="Pfam" id="PF14559">
    <property type="entry name" value="TPR_19"/>
    <property type="match status" value="1"/>
</dbReference>
<feature type="repeat" description="TPR" evidence="3">
    <location>
        <begin position="141"/>
        <end position="174"/>
    </location>
</feature>
<dbReference type="PANTHER" id="PTHR44943:SF8">
    <property type="entry name" value="TPR REPEAT-CONTAINING PROTEIN MJ0263"/>
    <property type="match status" value="1"/>
</dbReference>
<proteinExistence type="predicted"/>
<dbReference type="OMA" id="TNAPTWF"/>
<dbReference type="SMART" id="SM00028">
    <property type="entry name" value="TPR"/>
    <property type="match status" value="5"/>
</dbReference>
<name>A0A067CKW5_SAPPC</name>
<evidence type="ECO:0000313" key="6">
    <source>
        <dbReference type="Proteomes" id="UP000030745"/>
    </source>
</evidence>
<feature type="compositionally biased region" description="Low complexity" evidence="4">
    <location>
        <begin position="17"/>
        <end position="26"/>
    </location>
</feature>
<dbReference type="OrthoDB" id="29013at2759"/>
<dbReference type="Gene3D" id="1.25.40.10">
    <property type="entry name" value="Tetratricopeptide repeat domain"/>
    <property type="match status" value="2"/>
</dbReference>
<accession>A0A067CKW5</accession>
<dbReference type="PANTHER" id="PTHR44943">
    <property type="entry name" value="CELLULOSE SYNTHASE OPERON PROTEIN C"/>
    <property type="match status" value="1"/>
</dbReference>
<dbReference type="AlphaFoldDB" id="A0A067CKW5"/>
<dbReference type="InterPro" id="IPR019734">
    <property type="entry name" value="TPR_rpt"/>
</dbReference>
<dbReference type="RefSeq" id="XP_012199546.1">
    <property type="nucleotide sequence ID" value="XM_012344156.1"/>
</dbReference>
<feature type="repeat" description="TPR" evidence="3">
    <location>
        <begin position="106"/>
        <end position="139"/>
    </location>
</feature>
<dbReference type="GeneID" id="24141017"/>
<dbReference type="STRING" id="695850.A0A067CKW5"/>
<keyword evidence="2 3" id="KW-0802">TPR repeat</keyword>
<sequence>MKDAPAPAPKKGKGKAAVKPAPKPAANDSEDDEVEMDFEELVAAGAALQKLGAVDAAAETFAKALAMQPEDVDVMSSLAHAYEACDEKTKAIALHEKVVTRVPTNAPTWFALGALYQDVEKLEKAISAFRKVIALDDANASVAFAALANCYGEQGDIDGAVGVFESAVAKDPSNAKYQYNLATMLVARGTKADQKKAITAYEAALALETNRQRDIYDDLAALYDSMGDKAKAAHAREMMAKRGR</sequence>
<organism evidence="5 6">
    <name type="scientific">Saprolegnia parasitica (strain CBS 223.65)</name>
    <dbReference type="NCBI Taxonomy" id="695850"/>
    <lineage>
        <taxon>Eukaryota</taxon>
        <taxon>Sar</taxon>
        <taxon>Stramenopiles</taxon>
        <taxon>Oomycota</taxon>
        <taxon>Saprolegniomycetes</taxon>
        <taxon>Saprolegniales</taxon>
        <taxon>Saprolegniaceae</taxon>
        <taxon>Saprolegnia</taxon>
    </lineage>
</organism>
<evidence type="ECO:0000313" key="5">
    <source>
        <dbReference type="EMBL" id="KDO29845.1"/>
    </source>
</evidence>
<dbReference type="Proteomes" id="UP000030745">
    <property type="component" value="Unassembled WGS sequence"/>
</dbReference>
<protein>
    <submittedName>
        <fullName evidence="5">Uncharacterized protein</fullName>
    </submittedName>
</protein>
<evidence type="ECO:0000256" key="2">
    <source>
        <dbReference type="ARBA" id="ARBA00022803"/>
    </source>
</evidence>
<dbReference type="VEuPathDB" id="FungiDB:SPRG_19727"/>
<dbReference type="KEGG" id="spar:SPRG_19727"/>
<dbReference type="PROSITE" id="PS50005">
    <property type="entry name" value="TPR"/>
    <property type="match status" value="3"/>
</dbReference>
<dbReference type="Pfam" id="PF13432">
    <property type="entry name" value="TPR_16"/>
    <property type="match status" value="1"/>
</dbReference>
<evidence type="ECO:0000256" key="3">
    <source>
        <dbReference type="PROSITE-ProRule" id="PRU00339"/>
    </source>
</evidence>
<keyword evidence="1" id="KW-0677">Repeat</keyword>
<evidence type="ECO:0000256" key="1">
    <source>
        <dbReference type="ARBA" id="ARBA00022737"/>
    </source>
</evidence>